<proteinExistence type="predicted"/>
<evidence type="ECO:0000313" key="1">
    <source>
        <dbReference type="EMBL" id="SKC32664.1"/>
    </source>
</evidence>
<accession>A0A1T5I0S7</accession>
<keyword evidence="1" id="KW-0540">Nuclease</keyword>
<dbReference type="GO" id="GO:0004519">
    <property type="term" value="F:endonuclease activity"/>
    <property type="evidence" value="ECO:0007669"/>
    <property type="project" value="UniProtKB-KW"/>
</dbReference>
<dbReference type="Proteomes" id="UP000189966">
    <property type="component" value="Unassembled WGS sequence"/>
</dbReference>
<dbReference type="OrthoDB" id="6679808at2"/>
<organism evidence="1 2">
    <name type="scientific">Photobacterium piscicola</name>
    <dbReference type="NCBI Taxonomy" id="1378299"/>
    <lineage>
        <taxon>Bacteria</taxon>
        <taxon>Pseudomonadati</taxon>
        <taxon>Pseudomonadota</taxon>
        <taxon>Gammaproteobacteria</taxon>
        <taxon>Vibrionales</taxon>
        <taxon>Vibrionaceae</taxon>
        <taxon>Photobacterium</taxon>
    </lineage>
</organism>
<dbReference type="RefSeq" id="WP_080157647.1">
    <property type="nucleotide sequence ID" value="NZ_FUZI01000003.1"/>
</dbReference>
<dbReference type="InterPro" id="IPR019063">
    <property type="entry name" value="Restrct_endonuc_II_LlaMI"/>
</dbReference>
<protein>
    <submittedName>
        <fullName evidence="1">LlaMI restriction endonuclease</fullName>
    </submittedName>
</protein>
<dbReference type="AlphaFoldDB" id="A0A1T5I0S7"/>
<keyword evidence="1" id="KW-0378">Hydrolase</keyword>
<dbReference type="EMBL" id="FUZI01000003">
    <property type="protein sequence ID" value="SKC32664.1"/>
    <property type="molecule type" value="Genomic_DNA"/>
</dbReference>
<reference evidence="1 2" key="1">
    <citation type="submission" date="2017-02" db="EMBL/GenBank/DDBJ databases">
        <authorList>
            <person name="Peterson S.W."/>
        </authorList>
    </citation>
    <scope>NUCLEOTIDE SEQUENCE [LARGE SCALE GENOMIC DNA]</scope>
    <source>
        <strain evidence="2">type strain: NCCB 100098</strain>
    </source>
</reference>
<evidence type="ECO:0000313" key="2">
    <source>
        <dbReference type="Proteomes" id="UP000189966"/>
    </source>
</evidence>
<dbReference type="Pfam" id="PF09562">
    <property type="entry name" value="RE_LlaMI"/>
    <property type="match status" value="1"/>
</dbReference>
<keyword evidence="1" id="KW-0255">Endonuclease</keyword>
<name>A0A1T5I0S7_9GAMM</name>
<sequence length="255" mass="29842">MTNKQQIINRFMSHVKGKIFDPTGYNLRHDGREGHWLEIQMGITPNGDNRPDLLGFEMKNQTSSGKTTFGDWSPDLNLWGRNTSDINIGRLDKDTEFLPYFGTPNPLKNNRISWSGSVVPKIGSYNNYGQKLIITSNSDIQAVYSFEHDQRTDKYEIIPENLQRYIVLGQWTRDVIKTKLERKFNDQGWFKCLKDSNGVYTEIVFGQPINYDSWLRLVEDGTVYFDCGMYQTNSRPYAQWRANNEYWDSLITERY</sequence>
<gene>
    <name evidence="1" type="ORF">CZ809_02180</name>
</gene>